<dbReference type="GO" id="GO:0005737">
    <property type="term" value="C:cytoplasm"/>
    <property type="evidence" value="ECO:0000318"/>
    <property type="project" value="GO_Central"/>
</dbReference>
<protein>
    <recommendedName>
        <fullName evidence="2">Casein kinase II subunit beta</fullName>
        <shortName evidence="2">CK II beta</shortName>
    </recommendedName>
</protein>
<evidence type="ECO:0000256" key="1">
    <source>
        <dbReference type="ARBA" id="ARBA00006941"/>
    </source>
</evidence>
<dbReference type="InterPro" id="IPR016149">
    <property type="entry name" value="Casein_kin_II_reg-sub_N"/>
</dbReference>
<accession>A2F105</accession>
<keyword evidence="4" id="KW-1185">Reference proteome</keyword>
<dbReference type="Pfam" id="PF01214">
    <property type="entry name" value="CK_II_beta"/>
    <property type="match status" value="1"/>
</dbReference>
<comment type="similarity">
    <text evidence="1 2">Belongs to the casein kinase 2 subunit beta family.</text>
</comment>
<reference evidence="3" key="1">
    <citation type="submission" date="2006-10" db="EMBL/GenBank/DDBJ databases">
        <authorList>
            <person name="Amadeo P."/>
            <person name="Zhao Q."/>
            <person name="Wortman J."/>
            <person name="Fraser-Liggett C."/>
            <person name="Carlton J."/>
        </authorList>
    </citation>
    <scope>NUCLEOTIDE SEQUENCE</scope>
    <source>
        <strain evidence="3">G3</strain>
    </source>
</reference>
<dbReference type="AlphaFoldDB" id="A2F105"/>
<evidence type="ECO:0000313" key="3">
    <source>
        <dbReference type="EMBL" id="EAY01413.1"/>
    </source>
</evidence>
<dbReference type="FunFam" id="1.10.1820.10:FF:000005">
    <property type="entry name" value="Casein kinase II subunit beta"/>
    <property type="match status" value="1"/>
</dbReference>
<dbReference type="SMR" id="A2F105"/>
<dbReference type="PRINTS" id="PR00472">
    <property type="entry name" value="CASNKINASEII"/>
</dbReference>
<dbReference type="OMA" id="QPHARCA"/>
<organism evidence="3 4">
    <name type="scientific">Trichomonas vaginalis (strain ATCC PRA-98 / G3)</name>
    <dbReference type="NCBI Taxonomy" id="412133"/>
    <lineage>
        <taxon>Eukaryota</taxon>
        <taxon>Metamonada</taxon>
        <taxon>Parabasalia</taxon>
        <taxon>Trichomonadida</taxon>
        <taxon>Trichomonadidae</taxon>
        <taxon>Trichomonas</taxon>
    </lineage>
</organism>
<comment type="subunit">
    <text evidence="2">Tetramer of two alpha and two beta subunits.</text>
</comment>
<dbReference type="InterPro" id="IPR000704">
    <property type="entry name" value="Casein_kinase_II_reg-sub"/>
</dbReference>
<dbReference type="InterPro" id="IPR035991">
    <property type="entry name" value="Casein_kinase_II_beta-like"/>
</dbReference>
<dbReference type="VEuPathDB" id="TrichDB:TVAGG3_0324140"/>
<dbReference type="eggNOG" id="KOG3092">
    <property type="taxonomic scope" value="Eukaryota"/>
</dbReference>
<reference evidence="3" key="2">
    <citation type="journal article" date="2007" name="Science">
        <title>Draft genome sequence of the sexually transmitted pathogen Trichomonas vaginalis.</title>
        <authorList>
            <person name="Carlton J.M."/>
            <person name="Hirt R.P."/>
            <person name="Silva J.C."/>
            <person name="Delcher A.L."/>
            <person name="Schatz M."/>
            <person name="Zhao Q."/>
            <person name="Wortman J.R."/>
            <person name="Bidwell S.L."/>
            <person name="Alsmark U.C.M."/>
            <person name="Besteiro S."/>
            <person name="Sicheritz-Ponten T."/>
            <person name="Noel C.J."/>
            <person name="Dacks J.B."/>
            <person name="Foster P.G."/>
            <person name="Simillion C."/>
            <person name="Van de Peer Y."/>
            <person name="Miranda-Saavedra D."/>
            <person name="Barton G.J."/>
            <person name="Westrop G.D."/>
            <person name="Mueller S."/>
            <person name="Dessi D."/>
            <person name="Fiori P.L."/>
            <person name="Ren Q."/>
            <person name="Paulsen I."/>
            <person name="Zhang H."/>
            <person name="Bastida-Corcuera F.D."/>
            <person name="Simoes-Barbosa A."/>
            <person name="Brown M.T."/>
            <person name="Hayes R.D."/>
            <person name="Mukherjee M."/>
            <person name="Okumura C.Y."/>
            <person name="Schneider R."/>
            <person name="Smith A.J."/>
            <person name="Vanacova S."/>
            <person name="Villalvazo M."/>
            <person name="Haas B.J."/>
            <person name="Pertea M."/>
            <person name="Feldblyum T.V."/>
            <person name="Utterback T.R."/>
            <person name="Shu C.L."/>
            <person name="Osoegawa K."/>
            <person name="de Jong P.J."/>
            <person name="Hrdy I."/>
            <person name="Horvathova L."/>
            <person name="Zubacova Z."/>
            <person name="Dolezal P."/>
            <person name="Malik S.B."/>
            <person name="Logsdon J.M. Jr."/>
            <person name="Henze K."/>
            <person name="Gupta A."/>
            <person name="Wang C.C."/>
            <person name="Dunne R.L."/>
            <person name="Upcroft J.A."/>
            <person name="Upcroft P."/>
            <person name="White O."/>
            <person name="Salzberg S.L."/>
            <person name="Tang P."/>
            <person name="Chiu C.-H."/>
            <person name="Lee Y.-S."/>
            <person name="Embley T.M."/>
            <person name="Coombs G.H."/>
            <person name="Mottram J.C."/>
            <person name="Tachezy J."/>
            <person name="Fraser-Liggett C.M."/>
            <person name="Johnson P.J."/>
        </authorList>
    </citation>
    <scope>NUCLEOTIDE SEQUENCE [LARGE SCALE GENOMIC DNA]</scope>
    <source>
        <strain evidence="3">G3</strain>
    </source>
</reference>
<dbReference type="GO" id="GO:0019887">
    <property type="term" value="F:protein kinase regulator activity"/>
    <property type="evidence" value="ECO:0000318"/>
    <property type="project" value="GO_Central"/>
</dbReference>
<name>A2F105_TRIV3</name>
<dbReference type="PANTHER" id="PTHR11740:SF0">
    <property type="entry name" value="CASEIN KINASE II SUBUNIT BETA"/>
    <property type="match status" value="1"/>
</dbReference>
<dbReference type="FunCoup" id="A2F105">
    <property type="interactions" value="181"/>
</dbReference>
<proteinExistence type="inferred from homology"/>
<dbReference type="InParanoid" id="A2F105"/>
<dbReference type="STRING" id="5722.A2F105"/>
<dbReference type="RefSeq" id="XP_001330248.1">
    <property type="nucleotide sequence ID" value="XM_001330213.1"/>
</dbReference>
<dbReference type="VEuPathDB" id="TrichDB:TVAG_230170"/>
<dbReference type="Proteomes" id="UP000001542">
    <property type="component" value="Unassembled WGS sequence"/>
</dbReference>
<dbReference type="Gene3D" id="2.20.25.20">
    <property type="match status" value="1"/>
</dbReference>
<dbReference type="OrthoDB" id="2275560at2759"/>
<evidence type="ECO:0000256" key="2">
    <source>
        <dbReference type="RuleBase" id="RU361268"/>
    </source>
</evidence>
<dbReference type="SUPFAM" id="SSF57798">
    <property type="entry name" value="Casein kinase II beta subunit"/>
    <property type="match status" value="1"/>
</dbReference>
<dbReference type="Gene3D" id="1.10.1820.10">
    <property type="entry name" value="protein kinase ck2 holoenzyme, chain C, domain 1"/>
    <property type="match status" value="1"/>
</dbReference>
<dbReference type="EMBL" id="DS113568">
    <property type="protein sequence ID" value="EAY01413.1"/>
    <property type="molecule type" value="Genomic_DNA"/>
</dbReference>
<sequence>MIELLFQKSVRIRVISSSHNMLTDRRRRNSFPILSKVSLSSWYDETPPDSSDDSENSSSGWIDNYLSSFKSKWLLRVPDEYILEDFNLYGLSEKIPQYVEALEIIRDLKQVPPEELYFEDPSKPTLDALIQNLYFLIHQRYVQSEEGLKQVFQNYMQGVYGVCPRTECRGQYVVPCGISDQLGISECCIYCPRCKDIFHSYNTEISNIDGASFGTSFGPFFFRTYPHLEPLESARMLEQRVYGFRVADSHKRGVHPF</sequence>
<dbReference type="GO" id="GO:0005956">
    <property type="term" value="C:protein kinase CK2 complex"/>
    <property type="evidence" value="ECO:0000318"/>
    <property type="project" value="GO_Central"/>
</dbReference>
<dbReference type="PANTHER" id="PTHR11740">
    <property type="entry name" value="CASEIN KINASE II SUBUNIT BETA"/>
    <property type="match status" value="1"/>
</dbReference>
<dbReference type="FunFam" id="2.20.25.20:FF:000001">
    <property type="entry name" value="Casein kinase II subunit beta"/>
    <property type="match status" value="1"/>
</dbReference>
<gene>
    <name evidence="3" type="ORF">TVAG_230170</name>
</gene>
<dbReference type="KEGG" id="tva:4759239"/>
<dbReference type="SMART" id="SM01085">
    <property type="entry name" value="CK_II_beta"/>
    <property type="match status" value="1"/>
</dbReference>
<evidence type="ECO:0000313" key="4">
    <source>
        <dbReference type="Proteomes" id="UP000001542"/>
    </source>
</evidence>